<evidence type="ECO:0000256" key="2">
    <source>
        <dbReference type="ARBA" id="ARBA00010136"/>
    </source>
</evidence>
<keyword evidence="3 12" id="KW-0031">Aminopeptidase</keyword>
<evidence type="ECO:0000256" key="9">
    <source>
        <dbReference type="SAM" id="Coils"/>
    </source>
</evidence>
<dbReference type="STRING" id="1459636.NTE_00443"/>
<dbReference type="EMBL" id="CP007174">
    <property type="protein sequence ID" value="AIF82525.1"/>
    <property type="molecule type" value="Genomic_DNA"/>
</dbReference>
<dbReference type="Pfam" id="PF13646">
    <property type="entry name" value="HEAT_2"/>
    <property type="match status" value="2"/>
</dbReference>
<dbReference type="PRINTS" id="PR00756">
    <property type="entry name" value="ALADIPTASE"/>
</dbReference>
<dbReference type="FunFam" id="1.10.390.10:FF:000013">
    <property type="entry name" value="Aminopeptidase N"/>
    <property type="match status" value="1"/>
</dbReference>
<dbReference type="InterPro" id="IPR050344">
    <property type="entry name" value="Peptidase_M1_aminopeptidases"/>
</dbReference>
<dbReference type="GO" id="GO:0005615">
    <property type="term" value="C:extracellular space"/>
    <property type="evidence" value="ECO:0007669"/>
    <property type="project" value="TreeGrafter"/>
</dbReference>
<keyword evidence="6 12" id="KW-0378">Hydrolase</keyword>
<dbReference type="GO" id="GO:0042277">
    <property type="term" value="F:peptide binding"/>
    <property type="evidence" value="ECO:0007669"/>
    <property type="project" value="TreeGrafter"/>
</dbReference>
<dbReference type="InterPro" id="IPR027268">
    <property type="entry name" value="Peptidase_M4/M1_CTD_sf"/>
</dbReference>
<evidence type="ECO:0000256" key="6">
    <source>
        <dbReference type="ARBA" id="ARBA00022801"/>
    </source>
</evidence>
<dbReference type="RefSeq" id="WP_148699479.1">
    <property type="nucleotide sequence ID" value="NZ_CP007174.1"/>
</dbReference>
<dbReference type="GO" id="GO:0008270">
    <property type="term" value="F:zinc ion binding"/>
    <property type="evidence" value="ECO:0007669"/>
    <property type="project" value="InterPro"/>
</dbReference>
<accession>A0A075MMZ5</accession>
<dbReference type="Gene3D" id="1.10.390.10">
    <property type="entry name" value="Neutral Protease Domain 2"/>
    <property type="match status" value="1"/>
</dbReference>
<evidence type="ECO:0000256" key="5">
    <source>
        <dbReference type="ARBA" id="ARBA00022723"/>
    </source>
</evidence>
<proteinExistence type="inferred from homology"/>
<dbReference type="SMART" id="SM00567">
    <property type="entry name" value="EZ_HEAT"/>
    <property type="match status" value="6"/>
</dbReference>
<dbReference type="EC" id="3.4.11.2" evidence="12"/>
<dbReference type="SUPFAM" id="SSF55486">
    <property type="entry name" value="Metalloproteases ('zincins'), catalytic domain"/>
    <property type="match status" value="1"/>
</dbReference>
<dbReference type="InterPro" id="IPR014782">
    <property type="entry name" value="Peptidase_M1_dom"/>
</dbReference>
<dbReference type="PANTHER" id="PTHR11533:SF174">
    <property type="entry name" value="PUROMYCIN-SENSITIVE AMINOPEPTIDASE-RELATED"/>
    <property type="match status" value="1"/>
</dbReference>
<dbReference type="HOGENOM" id="CLU_014298_0_1_2"/>
<dbReference type="Proteomes" id="UP000028194">
    <property type="component" value="Chromosome"/>
</dbReference>
<name>A0A075MMZ5_9ARCH</name>
<dbReference type="PANTHER" id="PTHR11533">
    <property type="entry name" value="PROTEASE M1 ZINC METALLOPROTEASE"/>
    <property type="match status" value="1"/>
</dbReference>
<feature type="domain" description="Aminopeptidase N-like N-terminal" evidence="11">
    <location>
        <begin position="28"/>
        <end position="202"/>
    </location>
</feature>
<dbReference type="SUPFAM" id="SSF48371">
    <property type="entry name" value="ARM repeat"/>
    <property type="match status" value="1"/>
</dbReference>
<dbReference type="InterPro" id="IPR001930">
    <property type="entry name" value="Peptidase_M1"/>
</dbReference>
<evidence type="ECO:0000256" key="1">
    <source>
        <dbReference type="ARBA" id="ARBA00001947"/>
    </source>
</evidence>
<dbReference type="InterPro" id="IPR042097">
    <property type="entry name" value="Aminopeptidase_N-like_N_sf"/>
</dbReference>
<evidence type="ECO:0000256" key="3">
    <source>
        <dbReference type="ARBA" id="ARBA00022438"/>
    </source>
</evidence>
<dbReference type="GO" id="GO:0070006">
    <property type="term" value="F:metalloaminopeptidase activity"/>
    <property type="evidence" value="ECO:0007669"/>
    <property type="project" value="TreeGrafter"/>
</dbReference>
<dbReference type="eggNOG" id="arCOG02969">
    <property type="taxonomic scope" value="Archaea"/>
</dbReference>
<dbReference type="GO" id="GO:0016285">
    <property type="term" value="F:alanyl aminopeptidase activity"/>
    <property type="evidence" value="ECO:0007669"/>
    <property type="project" value="UniProtKB-EC"/>
</dbReference>
<dbReference type="Pfam" id="PF17900">
    <property type="entry name" value="Peptidase_M1_N"/>
    <property type="match status" value="1"/>
</dbReference>
<evidence type="ECO:0000313" key="12">
    <source>
        <dbReference type="EMBL" id="AIF82525.1"/>
    </source>
</evidence>
<sequence>MQEETRRKFELAGSKAHYAPSLVFTISHMRLEIEPDLKAHTISCRQGLDIVAVQNTDEIELDAAELEVKSVLFGSSKKAVSFRNIDDRLVIKLPKPLKEGDRAQISISYSAKPRKGFYFVAPDKHYPNKRVEAWTQGETVEAKHWFPCIDHPQVKFSSETIVTVPEGFTAISNGRLANSEKNNSSKKCKYHWVESNSHPAYLTSVVVGKYVEINEGSLYYYVPTELAHDAKRSFDRTGDMVQFFEEYLGTRYPYEKYSQVCVQDFVYGGMENSSCTTLTQDTLHDRKAHVDFTSDHLVSHELAHQWFGDLVTCRDWQHIWLNEGFATYCEALYWEASRGINEFHYYTIQTADDYFDEAASRYVRPIVTKTYKHPDDLFDRHTYEKGGCVLHMLRNFVGDKYFRRSLKTYLQRFANGTAETDDLRKVFELETGKSLQQFFDQWVFREGHPDLKVEFSQDNKKTARIRVEQAQQQEPFSFALEVKLAFARGGDAKTYTFDVTGKESVFQIPVERQIEWFSVDPEFKVLKTVSVKAPKEMLVKQLHSGQTVVERVEAARALKEHSADIVVDALYKAVMNDRFWGVAAEAAKTLGAIRTDRAYRALEKCLKVSHPKARRAVVKALGDFKRHETIAMLRPYLHEESYFVESEALTAMGRTKSSDAVPILKKAVETTSFQNVVAQGAISGLKEFPDDRDIASLLVEKSRVGNHHRIREAATFALAKFVDSSNSNAVVDQLKLLLTDSWFRVRINACRAFADAEYVKAIPDLTRVSETDLDHRVRRVAEECINLIKDAAKKPKEVAQMRDELDRMKAKSLEMMQRMDRLERGGLR</sequence>
<evidence type="ECO:0000256" key="8">
    <source>
        <dbReference type="ARBA" id="ARBA00023049"/>
    </source>
</evidence>
<evidence type="ECO:0000259" key="11">
    <source>
        <dbReference type="Pfam" id="PF17900"/>
    </source>
</evidence>
<keyword evidence="4" id="KW-0645">Protease</keyword>
<dbReference type="GeneID" id="41596319"/>
<organism evidence="12 13">
    <name type="scientific">Candidatus Nitrososphaera evergladensis SR1</name>
    <dbReference type="NCBI Taxonomy" id="1459636"/>
    <lineage>
        <taxon>Archaea</taxon>
        <taxon>Nitrososphaerota</taxon>
        <taxon>Nitrososphaeria</taxon>
        <taxon>Nitrososphaerales</taxon>
        <taxon>Nitrososphaeraceae</taxon>
        <taxon>Nitrososphaera</taxon>
    </lineage>
</organism>
<protein>
    <submittedName>
        <fullName evidence="12">Aminopeptidase N</fullName>
        <ecNumber evidence="12">3.4.11.2</ecNumber>
    </submittedName>
</protein>
<dbReference type="OrthoDB" id="139771at2157"/>
<dbReference type="GO" id="GO:0006508">
    <property type="term" value="P:proteolysis"/>
    <property type="evidence" value="ECO:0007669"/>
    <property type="project" value="UniProtKB-KW"/>
</dbReference>
<dbReference type="InterPro" id="IPR016024">
    <property type="entry name" value="ARM-type_fold"/>
</dbReference>
<dbReference type="Gene3D" id="2.60.40.1730">
    <property type="entry name" value="tricorn interacting facor f3 domain"/>
    <property type="match status" value="1"/>
</dbReference>
<dbReference type="CDD" id="cd09603">
    <property type="entry name" value="M1_APN_like"/>
    <property type="match status" value="1"/>
</dbReference>
<comment type="similarity">
    <text evidence="2">Belongs to the peptidase M1 family.</text>
</comment>
<dbReference type="SUPFAM" id="SSF63737">
    <property type="entry name" value="Leukotriene A4 hydrolase N-terminal domain"/>
    <property type="match status" value="1"/>
</dbReference>
<evidence type="ECO:0000256" key="4">
    <source>
        <dbReference type="ARBA" id="ARBA00022670"/>
    </source>
</evidence>
<keyword evidence="9" id="KW-0175">Coiled coil</keyword>
<dbReference type="InterPro" id="IPR004155">
    <property type="entry name" value="PBS_lyase_HEAT"/>
</dbReference>
<keyword evidence="5" id="KW-0479">Metal-binding</keyword>
<feature type="coiled-coil region" evidence="9">
    <location>
        <begin position="798"/>
        <end position="825"/>
    </location>
</feature>
<dbReference type="GO" id="GO:0043171">
    <property type="term" value="P:peptide catabolic process"/>
    <property type="evidence" value="ECO:0007669"/>
    <property type="project" value="TreeGrafter"/>
</dbReference>
<feature type="domain" description="Peptidase M1 membrane alanine aminopeptidase" evidence="10">
    <location>
        <begin position="234"/>
        <end position="442"/>
    </location>
</feature>
<dbReference type="InterPro" id="IPR045357">
    <property type="entry name" value="Aminopeptidase_N-like_N"/>
</dbReference>
<evidence type="ECO:0000256" key="7">
    <source>
        <dbReference type="ARBA" id="ARBA00022833"/>
    </source>
</evidence>
<dbReference type="GO" id="GO:0005737">
    <property type="term" value="C:cytoplasm"/>
    <property type="evidence" value="ECO:0007669"/>
    <property type="project" value="TreeGrafter"/>
</dbReference>
<evidence type="ECO:0000313" key="13">
    <source>
        <dbReference type="Proteomes" id="UP000028194"/>
    </source>
</evidence>
<dbReference type="AlphaFoldDB" id="A0A075MMZ5"/>
<evidence type="ECO:0000259" key="10">
    <source>
        <dbReference type="Pfam" id="PF01433"/>
    </source>
</evidence>
<keyword evidence="13" id="KW-1185">Reference proteome</keyword>
<gene>
    <name evidence="12" type="ORF">NTE_00443</name>
</gene>
<keyword evidence="8" id="KW-0482">Metalloprotease</keyword>
<dbReference type="InterPro" id="IPR011989">
    <property type="entry name" value="ARM-like"/>
</dbReference>
<keyword evidence="7" id="KW-0862">Zinc</keyword>
<dbReference type="Pfam" id="PF01433">
    <property type="entry name" value="Peptidase_M1"/>
    <property type="match status" value="1"/>
</dbReference>
<dbReference type="Gene3D" id="1.25.10.10">
    <property type="entry name" value="Leucine-rich Repeat Variant"/>
    <property type="match status" value="2"/>
</dbReference>
<reference evidence="12 13" key="1">
    <citation type="journal article" date="2014" name="PLoS ONE">
        <title>Genome Sequence of Candidatus Nitrososphaera evergladensis from Group I.1b Enriched from Everglades Soil Reveals Novel Genomic Features of the Ammonia-Oxidizing Archaea.</title>
        <authorList>
            <person name="Zhalnina K.V."/>
            <person name="Dias R."/>
            <person name="Leonard M.T."/>
            <person name="Dorr de Quadros P."/>
            <person name="Camargo F.A."/>
            <person name="Drew J.C."/>
            <person name="Farmerie W.G."/>
            <person name="Daroub S.H."/>
            <person name="Triplett E.W."/>
        </authorList>
    </citation>
    <scope>NUCLEOTIDE SEQUENCE [LARGE SCALE GENOMIC DNA]</scope>
    <source>
        <strain evidence="12 13">SR1</strain>
    </source>
</reference>
<comment type="cofactor">
    <cofactor evidence="1">
        <name>Zn(2+)</name>
        <dbReference type="ChEBI" id="CHEBI:29105"/>
    </cofactor>
</comment>
<dbReference type="GO" id="GO:0016020">
    <property type="term" value="C:membrane"/>
    <property type="evidence" value="ECO:0007669"/>
    <property type="project" value="TreeGrafter"/>
</dbReference>
<dbReference type="KEGG" id="nev:NTE_00443"/>